<dbReference type="AlphaFoldDB" id="I7LJT0"/>
<evidence type="ECO:0000313" key="2">
    <source>
        <dbReference type="Proteomes" id="UP000007652"/>
    </source>
</evidence>
<dbReference type="Proteomes" id="UP000007652">
    <property type="component" value="Unassembled WGS sequence"/>
</dbReference>
<comment type="caution">
    <text evidence="1">The sequence shown here is derived from an EMBL/GenBank/DDBJ whole genome shotgun (WGS) entry which is preliminary data.</text>
</comment>
<dbReference type="STRING" id="857293.CAAU_1829"/>
<evidence type="ECO:0000313" key="1">
    <source>
        <dbReference type="EMBL" id="CCJ33913.1"/>
    </source>
</evidence>
<name>I7LJT0_9CLOT</name>
<organism evidence="1 2">
    <name type="scientific">Caloramator australicus RC3</name>
    <dbReference type="NCBI Taxonomy" id="857293"/>
    <lineage>
        <taxon>Bacteria</taxon>
        <taxon>Bacillati</taxon>
        <taxon>Bacillota</taxon>
        <taxon>Clostridia</taxon>
        <taxon>Eubacteriales</taxon>
        <taxon>Clostridiaceae</taxon>
        <taxon>Caloramator</taxon>
    </lineage>
</organism>
<accession>I7LJT0</accession>
<reference evidence="1 2" key="1">
    <citation type="journal article" date="2011" name="J. Bacteriol.">
        <title>Draft genome sequence of Caloramator australicus strain RC3T, a thermoanaerobe from the Great Artesian Basin of Australia.</title>
        <authorList>
            <person name="Ogg C.D."/>
            <person name="Patel B.K.C."/>
        </authorList>
    </citation>
    <scope>NUCLEOTIDE SEQUENCE [LARGE SCALE GENOMIC DNA]</scope>
    <source>
        <strain evidence="1 2">RC3</strain>
    </source>
</reference>
<dbReference type="OrthoDB" id="1708171at2"/>
<gene>
    <name evidence="1" type="ORF">CAAU_1829</name>
</gene>
<keyword evidence="2" id="KW-1185">Reference proteome</keyword>
<dbReference type="EMBL" id="CAKP01000096">
    <property type="protein sequence ID" value="CCJ33913.1"/>
    <property type="molecule type" value="Genomic_DNA"/>
</dbReference>
<proteinExistence type="predicted"/>
<sequence length="72" mass="8556">MENEILLKAIEKLLDEKLKPIYQELNSINSKVDSIESTQQTILNFISEIDKEFYKVEETYKFMNDLNKVLNQ</sequence>
<protein>
    <submittedName>
        <fullName evidence="1">Uncharacterized protein</fullName>
    </submittedName>
</protein>
<dbReference type="RefSeq" id="WP_008909171.1">
    <property type="nucleotide sequence ID" value="NZ_CAKP01000096.1"/>
</dbReference>